<dbReference type="PANTHER" id="PTHR33231:SF1">
    <property type="entry name" value="30S RIBOSOMAL PROTEIN"/>
    <property type="match status" value="1"/>
</dbReference>
<dbReference type="InterPro" id="IPR003489">
    <property type="entry name" value="RHF/RaiA"/>
</dbReference>
<dbReference type="InterPro" id="IPR036567">
    <property type="entry name" value="RHF-like"/>
</dbReference>
<dbReference type="NCBIfam" id="TIGR00741">
    <property type="entry name" value="yfiA"/>
    <property type="match status" value="1"/>
</dbReference>
<dbReference type="STRING" id="1192034.CAP_4141"/>
<accession>A0A017TJ34</accession>
<gene>
    <name evidence="4" type="ORF">CAP_4141</name>
</gene>
<evidence type="ECO:0000256" key="3">
    <source>
        <dbReference type="ARBA" id="ARBA00041148"/>
    </source>
</evidence>
<dbReference type="GO" id="GO:0043024">
    <property type="term" value="F:ribosomal small subunit binding"/>
    <property type="evidence" value="ECO:0007669"/>
    <property type="project" value="TreeGrafter"/>
</dbReference>
<dbReference type="GO" id="GO:0022627">
    <property type="term" value="C:cytosolic small ribosomal subunit"/>
    <property type="evidence" value="ECO:0007669"/>
    <property type="project" value="TreeGrafter"/>
</dbReference>
<dbReference type="RefSeq" id="WP_044235640.1">
    <property type="nucleotide sequence ID" value="NZ_ASRX01000003.1"/>
</dbReference>
<sequence length="124" mass="13408">MNIAITFRHMAGSDAVRTYAEEKVAKLQKFLRQAMTAHVTIAVEGLEHIADVRISAGGVSHQANERSADMYASIDAVIDKLERQIRDGKGHSLARKRGGTRAGEYAADILQMSAAPATSARSRS</sequence>
<dbReference type="eggNOG" id="COG1544">
    <property type="taxonomic scope" value="Bacteria"/>
</dbReference>
<evidence type="ECO:0000256" key="1">
    <source>
        <dbReference type="ARBA" id="ARBA00022845"/>
    </source>
</evidence>
<keyword evidence="5" id="KW-1185">Reference proteome</keyword>
<dbReference type="Proteomes" id="UP000019678">
    <property type="component" value="Unassembled WGS sequence"/>
</dbReference>
<comment type="caution">
    <text evidence="4">The sequence shown here is derived from an EMBL/GenBank/DDBJ whole genome shotgun (WGS) entry which is preliminary data.</text>
</comment>
<dbReference type="CDD" id="cd00552">
    <property type="entry name" value="RaiA"/>
    <property type="match status" value="1"/>
</dbReference>
<evidence type="ECO:0000313" key="4">
    <source>
        <dbReference type="EMBL" id="EYF08611.1"/>
    </source>
</evidence>
<dbReference type="Gene3D" id="3.30.160.100">
    <property type="entry name" value="Ribosome hibernation promotion factor-like"/>
    <property type="match status" value="1"/>
</dbReference>
<reference evidence="4 5" key="1">
    <citation type="submission" date="2013-05" db="EMBL/GenBank/DDBJ databases">
        <title>Genome assembly of Chondromyces apiculatus DSM 436.</title>
        <authorList>
            <person name="Sharma G."/>
            <person name="Khatri I."/>
            <person name="Kaur C."/>
            <person name="Mayilraj S."/>
            <person name="Subramanian S."/>
        </authorList>
    </citation>
    <scope>NUCLEOTIDE SEQUENCE [LARGE SCALE GENOMIC DNA]</scope>
    <source>
        <strain evidence="4 5">DSM 436</strain>
    </source>
</reference>
<organism evidence="4 5">
    <name type="scientific">Chondromyces apiculatus DSM 436</name>
    <dbReference type="NCBI Taxonomy" id="1192034"/>
    <lineage>
        <taxon>Bacteria</taxon>
        <taxon>Pseudomonadati</taxon>
        <taxon>Myxococcota</taxon>
        <taxon>Polyangia</taxon>
        <taxon>Polyangiales</taxon>
        <taxon>Polyangiaceae</taxon>
        <taxon>Chondromyces</taxon>
    </lineage>
</organism>
<dbReference type="PANTHER" id="PTHR33231">
    <property type="entry name" value="30S RIBOSOMAL PROTEIN"/>
    <property type="match status" value="1"/>
</dbReference>
<evidence type="ECO:0000256" key="2">
    <source>
        <dbReference type="ARBA" id="ARBA00038695"/>
    </source>
</evidence>
<keyword evidence="1" id="KW-0810">Translation regulation</keyword>
<proteinExistence type="predicted"/>
<dbReference type="SUPFAM" id="SSF69754">
    <property type="entry name" value="Ribosome binding protein Y (YfiA homologue)"/>
    <property type="match status" value="1"/>
</dbReference>
<evidence type="ECO:0000313" key="5">
    <source>
        <dbReference type="Proteomes" id="UP000019678"/>
    </source>
</evidence>
<dbReference type="Pfam" id="PF02482">
    <property type="entry name" value="Ribosomal_S30AE"/>
    <property type="match status" value="1"/>
</dbReference>
<protein>
    <recommendedName>
        <fullName evidence="3">Ribosome hibernation promoting factor</fullName>
    </recommendedName>
</protein>
<dbReference type="OrthoDB" id="9794975at2"/>
<dbReference type="EMBL" id="ASRX01000003">
    <property type="protein sequence ID" value="EYF08611.1"/>
    <property type="molecule type" value="Genomic_DNA"/>
</dbReference>
<dbReference type="InterPro" id="IPR050574">
    <property type="entry name" value="HPF/YfiA_ribosome-assoc"/>
</dbReference>
<dbReference type="GO" id="GO:0045900">
    <property type="term" value="P:negative regulation of translational elongation"/>
    <property type="evidence" value="ECO:0007669"/>
    <property type="project" value="TreeGrafter"/>
</dbReference>
<comment type="subunit">
    <text evidence="2">Associates exclusively with 100S ribosomes, which are dimers of 70S ribosomes.</text>
</comment>
<dbReference type="AlphaFoldDB" id="A0A017TJ34"/>
<name>A0A017TJ34_9BACT</name>